<evidence type="ECO:0000256" key="2">
    <source>
        <dbReference type="SAM" id="SignalP"/>
    </source>
</evidence>
<dbReference type="InterPro" id="IPR036179">
    <property type="entry name" value="Ig-like_dom_sf"/>
</dbReference>
<dbReference type="InterPro" id="IPR013783">
    <property type="entry name" value="Ig-like_fold"/>
</dbReference>
<evidence type="ECO:0000259" key="3">
    <source>
        <dbReference type="PROSITE" id="PS50835"/>
    </source>
</evidence>
<reference evidence="4 5" key="1">
    <citation type="submission" date="2020-02" db="EMBL/GenBank/DDBJ databases">
        <title>A chromosome-scale genome assembly of the black bullhead catfish (Ameiurus melas).</title>
        <authorList>
            <person name="Wen M."/>
            <person name="Zham M."/>
            <person name="Cabau C."/>
            <person name="Klopp C."/>
            <person name="Donnadieu C."/>
            <person name="Roques C."/>
            <person name="Bouchez O."/>
            <person name="Lampietro C."/>
            <person name="Jouanno E."/>
            <person name="Herpin A."/>
            <person name="Louis A."/>
            <person name="Berthelot C."/>
            <person name="Parey E."/>
            <person name="Roest-Crollius H."/>
            <person name="Braasch I."/>
            <person name="Postlethwait J."/>
            <person name="Robinson-Rechavi M."/>
            <person name="Echchiki A."/>
            <person name="Begum T."/>
            <person name="Montfort J."/>
            <person name="Schartl M."/>
            <person name="Bobe J."/>
            <person name="Guiguen Y."/>
        </authorList>
    </citation>
    <scope>NUCLEOTIDE SEQUENCE [LARGE SCALE GENOMIC DNA]</scope>
    <source>
        <strain evidence="4">M_S1</strain>
        <tissue evidence="4">Blood</tissue>
    </source>
</reference>
<keyword evidence="5" id="KW-1185">Reference proteome</keyword>
<dbReference type="Gene3D" id="2.60.40.10">
    <property type="entry name" value="Immunoglobulins"/>
    <property type="match status" value="1"/>
</dbReference>
<evidence type="ECO:0000313" key="4">
    <source>
        <dbReference type="EMBL" id="KAF4088622.1"/>
    </source>
</evidence>
<dbReference type="InterPro" id="IPR007110">
    <property type="entry name" value="Ig-like_dom"/>
</dbReference>
<dbReference type="SUPFAM" id="SSF48726">
    <property type="entry name" value="Immunoglobulin"/>
    <property type="match status" value="1"/>
</dbReference>
<dbReference type="AlphaFoldDB" id="A0A7J6B0G2"/>
<dbReference type="EMBL" id="JAAGNN010000005">
    <property type="protein sequence ID" value="KAF4088622.1"/>
    <property type="molecule type" value="Genomic_DNA"/>
</dbReference>
<evidence type="ECO:0000256" key="1">
    <source>
        <dbReference type="SAM" id="Phobius"/>
    </source>
</evidence>
<dbReference type="Proteomes" id="UP000593565">
    <property type="component" value="Unassembled WGS sequence"/>
</dbReference>
<feature type="chain" id="PRO_5029791300" description="Ig-like domain-containing protein" evidence="2">
    <location>
        <begin position="26"/>
        <end position="286"/>
    </location>
</feature>
<comment type="caution">
    <text evidence="4">The sequence shown here is derived from an EMBL/GenBank/DDBJ whole genome shotgun (WGS) entry which is preliminary data.</text>
</comment>
<keyword evidence="1" id="KW-0812">Transmembrane</keyword>
<organism evidence="4 5">
    <name type="scientific">Ameiurus melas</name>
    <name type="common">Black bullhead</name>
    <name type="synonym">Silurus melas</name>
    <dbReference type="NCBI Taxonomy" id="219545"/>
    <lineage>
        <taxon>Eukaryota</taxon>
        <taxon>Metazoa</taxon>
        <taxon>Chordata</taxon>
        <taxon>Craniata</taxon>
        <taxon>Vertebrata</taxon>
        <taxon>Euteleostomi</taxon>
        <taxon>Actinopterygii</taxon>
        <taxon>Neopterygii</taxon>
        <taxon>Teleostei</taxon>
        <taxon>Ostariophysi</taxon>
        <taxon>Siluriformes</taxon>
        <taxon>Ictaluridae</taxon>
        <taxon>Ameiurus</taxon>
    </lineage>
</organism>
<keyword evidence="1" id="KW-1133">Transmembrane helix</keyword>
<gene>
    <name evidence="4" type="ORF">AMELA_G00056750</name>
</gene>
<protein>
    <recommendedName>
        <fullName evidence="3">Ig-like domain-containing protein</fullName>
    </recommendedName>
</protein>
<evidence type="ECO:0000313" key="5">
    <source>
        <dbReference type="Proteomes" id="UP000593565"/>
    </source>
</evidence>
<feature type="signal peptide" evidence="2">
    <location>
        <begin position="1"/>
        <end position="25"/>
    </location>
</feature>
<proteinExistence type="predicted"/>
<sequence length="286" mass="32440">MESCRVPHHVLLLFILMFITVSASAFTTVQVNFNQAADLPCKHKCSGLVIWNVISNRDYVVAWCDQTSCRSLKEGFKISHDRYLKGDLTLTITAADYSKRGLYTCECNGRDVTDVRLSIEPLRSSVPINPGEDLNLDLHISDRVKVIYEGEDPADPHGEEICSVYRSSLHCTDEYRPRTSLSNKVLTLRGVKSTDDGVYIVRDTEYNELHIYSVSVRVQNRQQESTGLGFILIDVLVVLLVVIQVGVIIWTMRKRCPCCQREPWCNGGERRHQRSNISISMNNLSD</sequence>
<feature type="domain" description="Ig-like" evidence="3">
    <location>
        <begin position="7"/>
        <end position="118"/>
    </location>
</feature>
<name>A0A7J6B0G2_AMEME</name>
<accession>A0A7J6B0G2</accession>
<keyword evidence="1" id="KW-0472">Membrane</keyword>
<feature type="transmembrane region" description="Helical" evidence="1">
    <location>
        <begin position="227"/>
        <end position="251"/>
    </location>
</feature>
<keyword evidence="2" id="KW-0732">Signal</keyword>
<dbReference type="PROSITE" id="PS50835">
    <property type="entry name" value="IG_LIKE"/>
    <property type="match status" value="1"/>
</dbReference>